<protein>
    <submittedName>
        <fullName evidence="7">Site-specific recombinase XerD</fullName>
    </submittedName>
</protein>
<dbReference type="InterPro" id="IPR044068">
    <property type="entry name" value="CB"/>
</dbReference>
<evidence type="ECO:0000256" key="1">
    <source>
        <dbReference type="ARBA" id="ARBA00008857"/>
    </source>
</evidence>
<evidence type="ECO:0000259" key="6">
    <source>
        <dbReference type="PROSITE" id="PS51900"/>
    </source>
</evidence>
<dbReference type="GO" id="GO:0003677">
    <property type="term" value="F:DNA binding"/>
    <property type="evidence" value="ECO:0007669"/>
    <property type="project" value="UniProtKB-UniRule"/>
</dbReference>
<evidence type="ECO:0000313" key="8">
    <source>
        <dbReference type="Proteomes" id="UP000658225"/>
    </source>
</evidence>
<dbReference type="PROSITE" id="PS51898">
    <property type="entry name" value="TYR_RECOMBINASE"/>
    <property type="match status" value="1"/>
</dbReference>
<comment type="similarity">
    <text evidence="1">Belongs to the 'phage' integrase family.</text>
</comment>
<gene>
    <name evidence="7" type="ORF">H4683_004165</name>
</gene>
<dbReference type="EMBL" id="JADBEL010000045">
    <property type="protein sequence ID" value="MBE1557037.1"/>
    <property type="molecule type" value="Genomic_DNA"/>
</dbReference>
<dbReference type="Proteomes" id="UP000658225">
    <property type="component" value="Unassembled WGS sequence"/>
</dbReference>
<dbReference type="GO" id="GO:0006310">
    <property type="term" value="P:DNA recombination"/>
    <property type="evidence" value="ECO:0007669"/>
    <property type="project" value="UniProtKB-KW"/>
</dbReference>
<comment type="caution">
    <text evidence="7">The sequence shown here is derived from an EMBL/GenBank/DDBJ whole genome shotgun (WGS) entry which is preliminary data.</text>
</comment>
<dbReference type="PANTHER" id="PTHR30349">
    <property type="entry name" value="PHAGE INTEGRASE-RELATED"/>
    <property type="match status" value="1"/>
</dbReference>
<dbReference type="InterPro" id="IPR050090">
    <property type="entry name" value="Tyrosine_recombinase_XerCD"/>
</dbReference>
<accession>A0A927MQC6</accession>
<evidence type="ECO:0000259" key="5">
    <source>
        <dbReference type="PROSITE" id="PS51898"/>
    </source>
</evidence>
<keyword evidence="3" id="KW-0233">DNA recombination</keyword>
<name>A0A927MQC6_9BACL</name>
<dbReference type="AlphaFoldDB" id="A0A927MQC6"/>
<keyword evidence="8" id="KW-1185">Reference proteome</keyword>
<reference evidence="7" key="1">
    <citation type="submission" date="2020-10" db="EMBL/GenBank/DDBJ databases">
        <title>Genomic Encyclopedia of Type Strains, Phase IV (KMG-IV): sequencing the most valuable type-strain genomes for metagenomic binning, comparative biology and taxonomic classification.</title>
        <authorList>
            <person name="Goeker M."/>
        </authorList>
    </citation>
    <scope>NUCLEOTIDE SEQUENCE</scope>
    <source>
        <strain evidence="7">DSM 13886</strain>
    </source>
</reference>
<feature type="domain" description="Tyr recombinase" evidence="5">
    <location>
        <begin position="130"/>
        <end position="321"/>
    </location>
</feature>
<dbReference type="CDD" id="cd00397">
    <property type="entry name" value="DNA_BRE_C"/>
    <property type="match status" value="1"/>
</dbReference>
<feature type="domain" description="Core-binding (CB)" evidence="6">
    <location>
        <begin position="32"/>
        <end position="111"/>
    </location>
</feature>
<evidence type="ECO:0000256" key="4">
    <source>
        <dbReference type="PROSITE-ProRule" id="PRU01248"/>
    </source>
</evidence>
<keyword evidence="2 4" id="KW-0238">DNA-binding</keyword>
<dbReference type="GO" id="GO:0015074">
    <property type="term" value="P:DNA integration"/>
    <property type="evidence" value="ECO:0007669"/>
    <property type="project" value="InterPro"/>
</dbReference>
<evidence type="ECO:0000256" key="3">
    <source>
        <dbReference type="ARBA" id="ARBA00023172"/>
    </source>
</evidence>
<dbReference type="PANTHER" id="PTHR30349:SF41">
    <property type="entry name" value="INTEGRASE_RECOMBINASE PROTEIN MJ0367-RELATED"/>
    <property type="match status" value="1"/>
</dbReference>
<dbReference type="InterPro" id="IPR013762">
    <property type="entry name" value="Integrase-like_cat_sf"/>
</dbReference>
<organism evidence="7 8">
    <name type="scientific">Sporosarcina limicola</name>
    <dbReference type="NCBI Taxonomy" id="34101"/>
    <lineage>
        <taxon>Bacteria</taxon>
        <taxon>Bacillati</taxon>
        <taxon>Bacillota</taxon>
        <taxon>Bacilli</taxon>
        <taxon>Bacillales</taxon>
        <taxon>Caryophanaceae</taxon>
        <taxon>Sporosarcina</taxon>
    </lineage>
</organism>
<dbReference type="SUPFAM" id="SSF56349">
    <property type="entry name" value="DNA breaking-rejoining enzymes"/>
    <property type="match status" value="1"/>
</dbReference>
<dbReference type="InterPro" id="IPR011010">
    <property type="entry name" value="DNA_brk_join_enz"/>
</dbReference>
<dbReference type="Pfam" id="PF00589">
    <property type="entry name" value="Phage_integrase"/>
    <property type="match status" value="1"/>
</dbReference>
<dbReference type="PROSITE" id="PS51900">
    <property type="entry name" value="CB"/>
    <property type="match status" value="1"/>
</dbReference>
<evidence type="ECO:0000313" key="7">
    <source>
        <dbReference type="EMBL" id="MBE1557037.1"/>
    </source>
</evidence>
<sequence>MSNKTGVFDVELNLQDVMLSSSTIHQKKSNSMEIEKALETVLRQMRITGFRSRTISDYSLHMSKFQQLTGIKYLDEITTDTIYEWLGSMNVKNSTKLVRLKCLKAILGKFFDNGWIDFKFWKTINIKVDKNIKKGSTANDINVLLSLLNLNSFAGLRDAVAILTLYKTGVRINTLGQIEEKHIDFEEMVINLDGAILKNHEFLKLPIDDQMINLLRVLIKQNNKIRQRNNQSNQFIFLTAKGTTIHSKTTTNTISKRLNKYAKKYELQNINPHAMRRGFAKNLLNKGASVALISKALGHSDLAVTTQYLDLDTEEVANSLRNFL</sequence>
<proteinExistence type="inferred from homology"/>
<dbReference type="InterPro" id="IPR002104">
    <property type="entry name" value="Integrase_catalytic"/>
</dbReference>
<evidence type="ECO:0000256" key="2">
    <source>
        <dbReference type="ARBA" id="ARBA00023125"/>
    </source>
</evidence>
<dbReference type="Gene3D" id="1.10.443.10">
    <property type="entry name" value="Intergrase catalytic core"/>
    <property type="match status" value="1"/>
</dbReference>